<proteinExistence type="predicted"/>
<evidence type="ECO:0000313" key="2">
    <source>
        <dbReference type="EMBL" id="GBN80726.1"/>
    </source>
</evidence>
<accession>A0A4Y2RZE8</accession>
<keyword evidence="3" id="KW-1185">Reference proteome</keyword>
<dbReference type="EMBL" id="BGPR01012642">
    <property type="protein sequence ID" value="GBN56992.1"/>
    <property type="molecule type" value="Genomic_DNA"/>
</dbReference>
<evidence type="ECO:0000313" key="1">
    <source>
        <dbReference type="EMBL" id="GBN56992.1"/>
    </source>
</evidence>
<evidence type="ECO:0000313" key="3">
    <source>
        <dbReference type="Proteomes" id="UP000499080"/>
    </source>
</evidence>
<organism evidence="2 3">
    <name type="scientific">Araneus ventricosus</name>
    <name type="common">Orbweaver spider</name>
    <name type="synonym">Epeira ventricosa</name>
    <dbReference type="NCBI Taxonomy" id="182803"/>
    <lineage>
        <taxon>Eukaryota</taxon>
        <taxon>Metazoa</taxon>
        <taxon>Ecdysozoa</taxon>
        <taxon>Arthropoda</taxon>
        <taxon>Chelicerata</taxon>
        <taxon>Arachnida</taxon>
        <taxon>Araneae</taxon>
        <taxon>Araneomorphae</taxon>
        <taxon>Entelegynae</taxon>
        <taxon>Araneoidea</taxon>
        <taxon>Araneidae</taxon>
        <taxon>Araneus</taxon>
    </lineage>
</organism>
<name>A0A4Y2RZE8_ARAVE</name>
<gene>
    <name evidence="2" type="ORF">AVEN_17146_1</name>
    <name evidence="1" type="ORF">AVEN_68469_1</name>
</gene>
<dbReference type="EMBL" id="BGPR01019009">
    <property type="protein sequence ID" value="GBN80726.1"/>
    <property type="molecule type" value="Genomic_DNA"/>
</dbReference>
<comment type="caution">
    <text evidence="2">The sequence shown here is derived from an EMBL/GenBank/DDBJ whole genome shotgun (WGS) entry which is preliminary data.</text>
</comment>
<sequence>MRLTLSIRERPKRLFKQKTMAVRNVRISLRKFHPLSLSGFDFSLATRAFFVRVGRPHGLEEKGDFLRAVPAVIVVSDEGGEFPLSLKEALGRDRILRSLYSNGLRNQRVKRKKSGYKYTNIKSEREHLQL</sequence>
<dbReference type="AlphaFoldDB" id="A0A4Y2RZE8"/>
<reference evidence="2 3" key="1">
    <citation type="journal article" date="2019" name="Sci. Rep.">
        <title>Orb-weaving spider Araneus ventricosus genome elucidates the spidroin gene catalogue.</title>
        <authorList>
            <person name="Kono N."/>
            <person name="Nakamura H."/>
            <person name="Ohtoshi R."/>
            <person name="Moran D.A.P."/>
            <person name="Shinohara A."/>
            <person name="Yoshida Y."/>
            <person name="Fujiwara M."/>
            <person name="Mori M."/>
            <person name="Tomita M."/>
            <person name="Arakawa K."/>
        </authorList>
    </citation>
    <scope>NUCLEOTIDE SEQUENCE [LARGE SCALE GENOMIC DNA]</scope>
</reference>
<dbReference type="Proteomes" id="UP000499080">
    <property type="component" value="Unassembled WGS sequence"/>
</dbReference>
<protein>
    <submittedName>
        <fullName evidence="2">Uncharacterized protein</fullName>
    </submittedName>
</protein>